<dbReference type="AlphaFoldDB" id="A0A4R6V0X4"/>
<dbReference type="Proteomes" id="UP000295281">
    <property type="component" value="Unassembled WGS sequence"/>
</dbReference>
<dbReference type="RefSeq" id="WP_166655450.1">
    <property type="nucleotide sequence ID" value="NZ_SNYN01000007.1"/>
</dbReference>
<sequence>MTYDVVALVQRAPDVRALVDGMVRAGTDLKVRGGGDGAVIQLCDDEGRPLLSIEAAQRVAVASEVERLLGAGTAALMPDPCWWVEARASSAEAEAVALAHRFADRLVDRLGGTVWSSRPRLRQGALPGGGAR</sequence>
<evidence type="ECO:0000313" key="2">
    <source>
        <dbReference type="Proteomes" id="UP000295281"/>
    </source>
</evidence>
<keyword evidence="2" id="KW-1185">Reference proteome</keyword>
<organism evidence="1 2">
    <name type="scientific">Actinorugispora endophytica</name>
    <dbReference type="NCBI Taxonomy" id="1605990"/>
    <lineage>
        <taxon>Bacteria</taxon>
        <taxon>Bacillati</taxon>
        <taxon>Actinomycetota</taxon>
        <taxon>Actinomycetes</taxon>
        <taxon>Streptosporangiales</taxon>
        <taxon>Nocardiopsidaceae</taxon>
        <taxon>Actinorugispora</taxon>
    </lineage>
</organism>
<gene>
    <name evidence="1" type="ORF">EV190_107107</name>
</gene>
<comment type="caution">
    <text evidence="1">The sequence shown here is derived from an EMBL/GenBank/DDBJ whole genome shotgun (WGS) entry which is preliminary data.</text>
</comment>
<evidence type="ECO:0000313" key="1">
    <source>
        <dbReference type="EMBL" id="TDQ52275.1"/>
    </source>
</evidence>
<dbReference type="EMBL" id="SNYN01000007">
    <property type="protein sequence ID" value="TDQ52275.1"/>
    <property type="molecule type" value="Genomic_DNA"/>
</dbReference>
<proteinExistence type="predicted"/>
<protein>
    <submittedName>
        <fullName evidence="1">Uncharacterized protein</fullName>
    </submittedName>
</protein>
<accession>A0A4R6V0X4</accession>
<name>A0A4R6V0X4_9ACTN</name>
<reference evidence="1 2" key="1">
    <citation type="submission" date="2019-03" db="EMBL/GenBank/DDBJ databases">
        <title>Genomic Encyclopedia of Type Strains, Phase IV (KMG-IV): sequencing the most valuable type-strain genomes for metagenomic binning, comparative biology and taxonomic classification.</title>
        <authorList>
            <person name="Goeker M."/>
        </authorList>
    </citation>
    <scope>NUCLEOTIDE SEQUENCE [LARGE SCALE GENOMIC DNA]</scope>
    <source>
        <strain evidence="1 2">DSM 46770</strain>
    </source>
</reference>